<comment type="caution">
    <text evidence="2">The sequence shown here is derived from an EMBL/GenBank/DDBJ whole genome shotgun (WGS) entry which is preliminary data.</text>
</comment>
<dbReference type="Gene3D" id="3.40.50.2000">
    <property type="entry name" value="Glycogen Phosphorylase B"/>
    <property type="match status" value="2"/>
</dbReference>
<keyword evidence="2" id="KW-0328">Glycosyltransferase</keyword>
<dbReference type="Pfam" id="PF00534">
    <property type="entry name" value="Glycos_transf_1"/>
    <property type="match status" value="1"/>
</dbReference>
<keyword evidence="3" id="KW-1185">Reference proteome</keyword>
<dbReference type="RefSeq" id="WP_251806785.1">
    <property type="nucleotide sequence ID" value="NZ_CP166679.1"/>
</dbReference>
<evidence type="ECO:0000313" key="3">
    <source>
        <dbReference type="Proteomes" id="UP001597532"/>
    </source>
</evidence>
<dbReference type="EC" id="2.4.-.-" evidence="2"/>
<dbReference type="PANTHER" id="PTHR45947:SF13">
    <property type="entry name" value="TRANSFERASE"/>
    <property type="match status" value="1"/>
</dbReference>
<reference evidence="3" key="1">
    <citation type="journal article" date="2019" name="Int. J. Syst. Evol. Microbiol.">
        <title>The Global Catalogue of Microorganisms (GCM) 10K type strain sequencing project: providing services to taxonomists for standard genome sequencing and annotation.</title>
        <authorList>
            <consortium name="The Broad Institute Genomics Platform"/>
            <consortium name="The Broad Institute Genome Sequencing Center for Infectious Disease"/>
            <person name="Wu L."/>
            <person name="Ma J."/>
        </authorList>
    </citation>
    <scope>NUCLEOTIDE SEQUENCE [LARGE SCALE GENOMIC DNA]</scope>
    <source>
        <strain evidence="3">KCTC 52924</strain>
    </source>
</reference>
<dbReference type="EMBL" id="JBHUOK010000030">
    <property type="protein sequence ID" value="MFD2790509.1"/>
    <property type="molecule type" value="Genomic_DNA"/>
</dbReference>
<dbReference type="SUPFAM" id="SSF53756">
    <property type="entry name" value="UDP-Glycosyltransferase/glycogen phosphorylase"/>
    <property type="match status" value="1"/>
</dbReference>
<dbReference type="PANTHER" id="PTHR45947">
    <property type="entry name" value="SULFOQUINOVOSYL TRANSFERASE SQD2"/>
    <property type="match status" value="1"/>
</dbReference>
<dbReference type="GO" id="GO:0016757">
    <property type="term" value="F:glycosyltransferase activity"/>
    <property type="evidence" value="ECO:0007669"/>
    <property type="project" value="UniProtKB-KW"/>
</dbReference>
<feature type="domain" description="Glycosyl transferase family 1" evidence="1">
    <location>
        <begin position="178"/>
        <end position="314"/>
    </location>
</feature>
<protein>
    <submittedName>
        <fullName evidence="2">Glycosyltransferase</fullName>
        <ecNumber evidence="2">2.4.-.-</ecNumber>
    </submittedName>
</protein>
<gene>
    <name evidence="2" type="ORF">ACFS1K_12115</name>
</gene>
<dbReference type="Proteomes" id="UP001597532">
    <property type="component" value="Unassembled WGS sequence"/>
</dbReference>
<evidence type="ECO:0000259" key="1">
    <source>
        <dbReference type="Pfam" id="PF00534"/>
    </source>
</evidence>
<accession>A0ABW5VFP5</accession>
<keyword evidence="2" id="KW-0808">Transferase</keyword>
<dbReference type="InterPro" id="IPR001296">
    <property type="entry name" value="Glyco_trans_1"/>
</dbReference>
<sequence length="346" mass="39366">MKKDVIVFLLTEVHNYHISLFKEIIITYNYPLVIIYKDQNNKTPYKPPSIEGITFKGRSEFSEYLNFKSFINSLSVKLVRTSGWVDKDYLKISKFLKGKGVATVVVSDTQWKNTLKQTVGAFLYGWYIRSCFTKMMVAGPYQFEYARKLGFSKKDILFSNLSADTSVYGNLEIKTTFEKTILYVGNLEKTKGTHFLLDAWSSISNKKEWKLELIGNGSLFESKISDDIHYLGYLNNKEISKSMRNAAFFVLPSKSEQWGVVMHEATLSGLPILCSDEVGSIPLFLIKEYNGFTFATGNIDHLKQQLEKIINLTNKEIFLMKENSLSLGSRITTPISAASLMAAIEK</sequence>
<organism evidence="2 3">
    <name type="scientific">Arenibacter antarcticus</name>
    <dbReference type="NCBI Taxonomy" id="2040469"/>
    <lineage>
        <taxon>Bacteria</taxon>
        <taxon>Pseudomonadati</taxon>
        <taxon>Bacteroidota</taxon>
        <taxon>Flavobacteriia</taxon>
        <taxon>Flavobacteriales</taxon>
        <taxon>Flavobacteriaceae</taxon>
        <taxon>Arenibacter</taxon>
    </lineage>
</organism>
<dbReference type="InterPro" id="IPR050194">
    <property type="entry name" value="Glycosyltransferase_grp1"/>
</dbReference>
<evidence type="ECO:0000313" key="2">
    <source>
        <dbReference type="EMBL" id="MFD2790509.1"/>
    </source>
</evidence>
<name>A0ABW5VFP5_9FLAO</name>
<proteinExistence type="predicted"/>